<name>A0A6P5EGH4_ANACO</name>
<dbReference type="RefSeq" id="XP_020082551.1">
    <property type="nucleotide sequence ID" value="XM_020226962.1"/>
</dbReference>
<dbReference type="PANTHER" id="PTHR47165">
    <property type="entry name" value="OS03G0429900 PROTEIN"/>
    <property type="match status" value="1"/>
</dbReference>
<dbReference type="RefSeq" id="XP_020082549.1">
    <property type="nucleotide sequence ID" value="XM_020226960.1"/>
</dbReference>
<dbReference type="InterPro" id="IPR012340">
    <property type="entry name" value="NA-bd_OB-fold"/>
</dbReference>
<evidence type="ECO:0000256" key="2">
    <source>
        <dbReference type="ARBA" id="ARBA00022723"/>
    </source>
</evidence>
<dbReference type="OrthoDB" id="696647at2759"/>
<dbReference type="CDD" id="cd04480">
    <property type="entry name" value="RPA1_DBD_A_like"/>
    <property type="match status" value="1"/>
</dbReference>
<evidence type="ECO:0000313" key="8">
    <source>
        <dbReference type="Proteomes" id="UP000515123"/>
    </source>
</evidence>
<keyword evidence="3" id="KW-0863">Zinc-finger</keyword>
<dbReference type="Pfam" id="PF02721">
    <property type="entry name" value="DUF223"/>
    <property type="match status" value="1"/>
</dbReference>
<evidence type="ECO:0000313" key="12">
    <source>
        <dbReference type="RefSeq" id="XP_020082551.1"/>
    </source>
</evidence>
<dbReference type="RefSeq" id="XP_020082550.1">
    <property type="nucleotide sequence ID" value="XM_020226961.1"/>
</dbReference>
<gene>
    <name evidence="9 10 11 12 13" type="primary">LOC109706160</name>
</gene>
<keyword evidence="5" id="KW-0238">DNA-binding</keyword>
<dbReference type="PANTHER" id="PTHR47165:SF4">
    <property type="entry name" value="OS03G0429900 PROTEIN"/>
    <property type="match status" value="1"/>
</dbReference>
<dbReference type="InterPro" id="IPR013955">
    <property type="entry name" value="Rep_factor-A_C"/>
</dbReference>
<evidence type="ECO:0000256" key="3">
    <source>
        <dbReference type="ARBA" id="ARBA00022771"/>
    </source>
</evidence>
<evidence type="ECO:0000313" key="9">
    <source>
        <dbReference type="RefSeq" id="XP_020082548.1"/>
    </source>
</evidence>
<keyword evidence="2" id="KW-0479">Metal-binding</keyword>
<keyword evidence="4" id="KW-0862">Zinc</keyword>
<dbReference type="RefSeq" id="XP_020082548.1">
    <property type="nucleotide sequence ID" value="XM_020226959.1"/>
</dbReference>
<reference evidence="9 10" key="2">
    <citation type="submission" date="2025-04" db="UniProtKB">
        <authorList>
            <consortium name="RefSeq"/>
        </authorList>
    </citation>
    <scope>IDENTIFICATION</scope>
    <source>
        <tissue evidence="9 10">Leaf</tissue>
    </source>
</reference>
<feature type="domain" description="Replication factor A C-terminal" evidence="7">
    <location>
        <begin position="220"/>
        <end position="352"/>
    </location>
</feature>
<dbReference type="SUPFAM" id="SSF50249">
    <property type="entry name" value="Nucleic acid-binding proteins"/>
    <property type="match status" value="2"/>
</dbReference>
<protein>
    <submittedName>
        <fullName evidence="9 10">Uncharacterized protein LOC109706160 isoform X1</fullName>
    </submittedName>
</protein>
<proteinExistence type="inferred from homology"/>
<dbReference type="Pfam" id="PF08646">
    <property type="entry name" value="Rep_fac-A_C"/>
    <property type="match status" value="1"/>
</dbReference>
<accession>A0A6P5EGH4</accession>
<evidence type="ECO:0000256" key="5">
    <source>
        <dbReference type="ARBA" id="ARBA00023125"/>
    </source>
</evidence>
<organism evidence="10">
    <name type="scientific">Ananas comosus</name>
    <name type="common">Pineapple</name>
    <name type="synonym">Ananas ananas</name>
    <dbReference type="NCBI Taxonomy" id="4615"/>
    <lineage>
        <taxon>Eukaryota</taxon>
        <taxon>Viridiplantae</taxon>
        <taxon>Streptophyta</taxon>
        <taxon>Embryophyta</taxon>
        <taxon>Tracheophyta</taxon>
        <taxon>Spermatophyta</taxon>
        <taxon>Magnoliopsida</taxon>
        <taxon>Liliopsida</taxon>
        <taxon>Poales</taxon>
        <taxon>Bromeliaceae</taxon>
        <taxon>Bromelioideae</taxon>
        <taxon>Ananas</taxon>
    </lineage>
</organism>
<comment type="similarity">
    <text evidence="1">Belongs to the replication factor A protein 1 family.</text>
</comment>
<evidence type="ECO:0000313" key="10">
    <source>
        <dbReference type="RefSeq" id="XP_020082549.1"/>
    </source>
</evidence>
<evidence type="ECO:0000256" key="1">
    <source>
        <dbReference type="ARBA" id="ARBA00005690"/>
    </source>
</evidence>
<dbReference type="RefSeq" id="XP_020082552.1">
    <property type="nucleotide sequence ID" value="XM_020226963.1"/>
</dbReference>
<dbReference type="InterPro" id="IPR047192">
    <property type="entry name" value="Euk_RPA1_DBD_C"/>
</dbReference>
<dbReference type="Proteomes" id="UP000515123">
    <property type="component" value="Unplaced"/>
</dbReference>
<evidence type="ECO:0000313" key="13">
    <source>
        <dbReference type="RefSeq" id="XP_020082552.1"/>
    </source>
</evidence>
<dbReference type="CDD" id="cd04476">
    <property type="entry name" value="RPA1_DBD_C"/>
    <property type="match status" value="1"/>
</dbReference>
<feature type="domain" description="Replication protein A 70 kDa DNA-binding subunit B/D first OB fold" evidence="6">
    <location>
        <begin position="6"/>
        <end position="107"/>
    </location>
</feature>
<evidence type="ECO:0000256" key="4">
    <source>
        <dbReference type="ARBA" id="ARBA00022833"/>
    </source>
</evidence>
<evidence type="ECO:0000313" key="11">
    <source>
        <dbReference type="RefSeq" id="XP_020082550.1"/>
    </source>
</evidence>
<keyword evidence="8" id="KW-1185">Reference proteome</keyword>
<dbReference type="InterPro" id="IPR003871">
    <property type="entry name" value="RFA1B/D_OB_1st"/>
</dbReference>
<dbReference type="AlphaFoldDB" id="A0A6P5EGH4"/>
<sequence length="380" mass="43818">MESVRCIKDLKPEIEECALKCRVTRIWDAVNTKANNDFISLDLILIDEKGDQIHAVIKKVHATHFRPLIQEGKIYVISNFKVLLNRLSFRPVHNNYMISFYAITSIKEIKNDIIGIQRHQFEFLDFHDVPKRLNNDLHLTGELQLNTTSATKIYVDLDILEAERLRSKFENETIAVEKKNLRTVSTTDSNDQATKNRITISKLLGIRWNENKQENIYTCLASIEEVLSKFGWFYTSCYSCRKKLHNIGSKLWCNNCNMDIEFPVLRYKLHLLVKDESGSATFVVFDREAEKLTKDMVNSVIVSSSKESNDNSIPKAIKMVEGKSYVFQIRLSDFNLKDASQTFTVSKIFENDVNSLNLHPAKVNKDKKLLTENEDKGKGL</sequence>
<reference evidence="8" key="1">
    <citation type="journal article" date="2015" name="Nat. Genet.">
        <title>The pineapple genome and the evolution of CAM photosynthesis.</title>
        <authorList>
            <person name="Ming R."/>
            <person name="VanBuren R."/>
            <person name="Wai C.M."/>
            <person name="Tang H."/>
            <person name="Schatz M.C."/>
            <person name="Bowers J.E."/>
            <person name="Lyons E."/>
            <person name="Wang M.L."/>
            <person name="Chen J."/>
            <person name="Biggers E."/>
            <person name="Zhang J."/>
            <person name="Huang L."/>
            <person name="Zhang L."/>
            <person name="Miao W."/>
            <person name="Zhang J."/>
            <person name="Ye Z."/>
            <person name="Miao C."/>
            <person name="Lin Z."/>
            <person name="Wang H."/>
            <person name="Zhou H."/>
            <person name="Yim W.C."/>
            <person name="Priest H.D."/>
            <person name="Zheng C."/>
            <person name="Woodhouse M."/>
            <person name="Edger P.P."/>
            <person name="Guyot R."/>
            <person name="Guo H.B."/>
            <person name="Guo H."/>
            <person name="Zheng G."/>
            <person name="Singh R."/>
            <person name="Sharma A."/>
            <person name="Min X."/>
            <person name="Zheng Y."/>
            <person name="Lee H."/>
            <person name="Gurtowski J."/>
            <person name="Sedlazeck F.J."/>
            <person name="Harkess A."/>
            <person name="McKain M.R."/>
            <person name="Liao Z."/>
            <person name="Fang J."/>
            <person name="Liu J."/>
            <person name="Zhang X."/>
            <person name="Zhang Q."/>
            <person name="Hu W."/>
            <person name="Qin Y."/>
            <person name="Wang K."/>
            <person name="Chen L.Y."/>
            <person name="Shirley N."/>
            <person name="Lin Y.R."/>
            <person name="Liu L.Y."/>
            <person name="Hernandez A.G."/>
            <person name="Wright C.L."/>
            <person name="Bulone V."/>
            <person name="Tuskan G.A."/>
            <person name="Heath K."/>
            <person name="Zee F."/>
            <person name="Moore P.H."/>
            <person name="Sunkar R."/>
            <person name="Leebens-Mack J.H."/>
            <person name="Mockler T."/>
            <person name="Bennetzen J.L."/>
            <person name="Freeling M."/>
            <person name="Sankoff D."/>
            <person name="Paterson A.H."/>
            <person name="Zhu X."/>
            <person name="Yang X."/>
            <person name="Smith J.A."/>
            <person name="Cushman J.C."/>
            <person name="Paull R.E."/>
            <person name="Yu Q."/>
        </authorList>
    </citation>
    <scope>NUCLEOTIDE SEQUENCE [LARGE SCALE GENOMIC DNA]</scope>
    <source>
        <strain evidence="8">cv. F153</strain>
    </source>
</reference>
<dbReference type="GO" id="GO:0008270">
    <property type="term" value="F:zinc ion binding"/>
    <property type="evidence" value="ECO:0007669"/>
    <property type="project" value="UniProtKB-KW"/>
</dbReference>
<evidence type="ECO:0000259" key="6">
    <source>
        <dbReference type="Pfam" id="PF02721"/>
    </source>
</evidence>
<evidence type="ECO:0000259" key="7">
    <source>
        <dbReference type="Pfam" id="PF08646"/>
    </source>
</evidence>
<dbReference type="GeneID" id="109706160"/>
<dbReference type="Gene3D" id="2.40.50.140">
    <property type="entry name" value="Nucleic acid-binding proteins"/>
    <property type="match status" value="2"/>
</dbReference>
<dbReference type="GO" id="GO:0003677">
    <property type="term" value="F:DNA binding"/>
    <property type="evidence" value="ECO:0007669"/>
    <property type="project" value="UniProtKB-KW"/>
</dbReference>